<dbReference type="HOGENOM" id="CLU_3116377_0_0_9"/>
<dbReference type="Proteomes" id="UP000003490">
    <property type="component" value="Unassembled WGS sequence"/>
</dbReference>
<reference evidence="2 3" key="2">
    <citation type="submission" date="2007-08" db="EMBL/GenBank/DDBJ databases">
        <authorList>
            <person name="Fulton L."/>
            <person name="Clifton S."/>
            <person name="Fulton B."/>
            <person name="Xu J."/>
            <person name="Minx P."/>
            <person name="Pepin K.H."/>
            <person name="Johnson M."/>
            <person name="Thiruvilangam P."/>
            <person name="Bhonagiri V."/>
            <person name="Nash W.E."/>
            <person name="Wang C."/>
            <person name="Mardis E.R."/>
            <person name="Wilson R.K."/>
        </authorList>
    </citation>
    <scope>NUCLEOTIDE SEQUENCE [LARGE SCALE GENOMIC DNA]</scope>
    <source>
        <strain evidence="2 3">DSM 753</strain>
    </source>
</reference>
<evidence type="ECO:0000313" key="3">
    <source>
        <dbReference type="Proteomes" id="UP000003490"/>
    </source>
</evidence>
<organism evidence="2 3">
    <name type="scientific">[Clostridium] leptum DSM 753</name>
    <dbReference type="NCBI Taxonomy" id="428125"/>
    <lineage>
        <taxon>Bacteria</taxon>
        <taxon>Bacillati</taxon>
        <taxon>Bacillota</taxon>
        <taxon>Clostridia</taxon>
        <taxon>Eubacteriales</taxon>
        <taxon>Oscillospiraceae</taxon>
        <taxon>Oscillospiraceae incertae sedis</taxon>
    </lineage>
</organism>
<accession>A7VVX8</accession>
<dbReference type="EMBL" id="ABCB02000020">
    <property type="protein sequence ID" value="EDO59925.1"/>
    <property type="molecule type" value="Genomic_DNA"/>
</dbReference>
<comment type="caution">
    <text evidence="2">The sequence shown here is derived from an EMBL/GenBank/DDBJ whole genome shotgun (WGS) entry which is preliminary data.</text>
</comment>
<gene>
    <name evidence="2" type="ORF">CLOLEP_02742</name>
</gene>
<dbReference type="AlphaFoldDB" id="A7VVX8"/>
<keyword evidence="1" id="KW-0472">Membrane</keyword>
<keyword evidence="1" id="KW-1133">Transmembrane helix</keyword>
<keyword evidence="1" id="KW-0812">Transmembrane</keyword>
<proteinExistence type="predicted"/>
<evidence type="ECO:0000256" key="1">
    <source>
        <dbReference type="SAM" id="Phobius"/>
    </source>
</evidence>
<name>A7VVX8_9FIRM</name>
<reference evidence="2 3" key="1">
    <citation type="submission" date="2007-08" db="EMBL/GenBank/DDBJ databases">
        <title>Draft genome sequence of Clostridium leptum (DSM 753).</title>
        <authorList>
            <person name="Sudarsanam P."/>
            <person name="Ley R."/>
            <person name="Guruge J."/>
            <person name="Turnbaugh P.J."/>
            <person name="Mahowald M."/>
            <person name="Liep D."/>
            <person name="Gordon J."/>
        </authorList>
    </citation>
    <scope>NUCLEOTIDE SEQUENCE [LARGE SCALE GENOMIC DNA]</scope>
    <source>
        <strain evidence="2 3">DSM 753</strain>
    </source>
</reference>
<feature type="transmembrane region" description="Helical" evidence="1">
    <location>
        <begin position="12"/>
        <end position="29"/>
    </location>
</feature>
<protein>
    <submittedName>
        <fullName evidence="2">Uncharacterized protein</fullName>
    </submittedName>
</protein>
<sequence>MGKLFYFDPLPVAAGGGIFYLRLVALKIIKPTNFAIWRNWLFQKNTLEFI</sequence>
<evidence type="ECO:0000313" key="2">
    <source>
        <dbReference type="EMBL" id="EDO59925.1"/>
    </source>
</evidence>